<evidence type="ECO:0000313" key="2">
    <source>
        <dbReference type="EMBL" id="SHN85165.1"/>
    </source>
</evidence>
<sequence length="72" mass="7525">MNRFAALVVILAFGLVACSPESETTGSINSCAKDLIANYSPKILDQCVAACRKCDHGTTTTCTTSCTLKGAH</sequence>
<evidence type="ECO:0000313" key="3">
    <source>
        <dbReference type="Proteomes" id="UP000184096"/>
    </source>
</evidence>
<organism evidence="2 3">
    <name type="scientific">Bradyrhizobium erythrophlei</name>
    <dbReference type="NCBI Taxonomy" id="1437360"/>
    <lineage>
        <taxon>Bacteria</taxon>
        <taxon>Pseudomonadati</taxon>
        <taxon>Pseudomonadota</taxon>
        <taxon>Alphaproteobacteria</taxon>
        <taxon>Hyphomicrobiales</taxon>
        <taxon>Nitrobacteraceae</taxon>
        <taxon>Bradyrhizobium</taxon>
    </lineage>
</organism>
<reference evidence="3" key="1">
    <citation type="submission" date="2016-11" db="EMBL/GenBank/DDBJ databases">
        <authorList>
            <person name="Varghese N."/>
            <person name="Submissions S."/>
        </authorList>
    </citation>
    <scope>NUCLEOTIDE SEQUENCE [LARGE SCALE GENOMIC DNA]</scope>
    <source>
        <strain evidence="3">GAS401</strain>
    </source>
</reference>
<feature type="signal peptide" evidence="1">
    <location>
        <begin position="1"/>
        <end position="17"/>
    </location>
</feature>
<dbReference type="OrthoDB" id="8244487at2"/>
<dbReference type="Proteomes" id="UP000184096">
    <property type="component" value="Chromosome I"/>
</dbReference>
<feature type="chain" id="PRO_5013382924" evidence="1">
    <location>
        <begin position="18"/>
        <end position="72"/>
    </location>
</feature>
<name>A0A1M7UQH7_9BRAD</name>
<dbReference type="PROSITE" id="PS51257">
    <property type="entry name" value="PROKAR_LIPOPROTEIN"/>
    <property type="match status" value="1"/>
</dbReference>
<dbReference type="EMBL" id="LT670849">
    <property type="protein sequence ID" value="SHN85165.1"/>
    <property type="molecule type" value="Genomic_DNA"/>
</dbReference>
<protein>
    <submittedName>
        <fullName evidence="2">Uncharacterized protein</fullName>
    </submittedName>
</protein>
<proteinExistence type="predicted"/>
<gene>
    <name evidence="2" type="ORF">SAMN05444170_6184</name>
</gene>
<dbReference type="RefSeq" id="WP_072823732.1">
    <property type="nucleotide sequence ID" value="NZ_LT670849.1"/>
</dbReference>
<dbReference type="AlphaFoldDB" id="A0A1M7UQH7"/>
<evidence type="ECO:0000256" key="1">
    <source>
        <dbReference type="SAM" id="SignalP"/>
    </source>
</evidence>
<accession>A0A1M7UQH7</accession>
<keyword evidence="3" id="KW-1185">Reference proteome</keyword>
<keyword evidence="1" id="KW-0732">Signal</keyword>